<dbReference type="InterPro" id="IPR019888">
    <property type="entry name" value="Tscrpt_reg_AsnC-like"/>
</dbReference>
<keyword evidence="3" id="KW-0010">Activator</keyword>
<dbReference type="GO" id="GO:0005829">
    <property type="term" value="C:cytosol"/>
    <property type="evidence" value="ECO:0007669"/>
    <property type="project" value="TreeGrafter"/>
</dbReference>
<dbReference type="EC" id="2.7.2.2" evidence="6"/>
<keyword evidence="7" id="KW-1185">Reference proteome</keyword>
<proteinExistence type="predicted"/>
<dbReference type="Pfam" id="PF13412">
    <property type="entry name" value="HTH_24"/>
    <property type="match status" value="1"/>
</dbReference>
<dbReference type="SMART" id="SM00344">
    <property type="entry name" value="HTH_ASNC"/>
    <property type="match status" value="1"/>
</dbReference>
<dbReference type="InterPro" id="IPR011991">
    <property type="entry name" value="ArsR-like_HTH"/>
</dbReference>
<dbReference type="GO" id="GO:0006524">
    <property type="term" value="P:alanine catabolic process"/>
    <property type="evidence" value="ECO:0007669"/>
    <property type="project" value="TreeGrafter"/>
</dbReference>
<dbReference type="InterPro" id="IPR019885">
    <property type="entry name" value="Tscrpt_reg_HTH_AsnC-type_CS"/>
</dbReference>
<dbReference type="GO" id="GO:0043565">
    <property type="term" value="F:sequence-specific DNA binding"/>
    <property type="evidence" value="ECO:0007669"/>
    <property type="project" value="InterPro"/>
</dbReference>
<dbReference type="PRINTS" id="PR00033">
    <property type="entry name" value="HTHASNC"/>
</dbReference>
<dbReference type="SUPFAM" id="SSF46785">
    <property type="entry name" value="Winged helix' DNA-binding domain"/>
    <property type="match status" value="1"/>
</dbReference>
<dbReference type="CDD" id="cd00090">
    <property type="entry name" value="HTH_ARSR"/>
    <property type="match status" value="1"/>
</dbReference>
<evidence type="ECO:0000313" key="7">
    <source>
        <dbReference type="Proteomes" id="UP000007460"/>
    </source>
</evidence>
<keyword evidence="1" id="KW-0805">Transcription regulation</keyword>
<name>D5BSG0_PUNMI</name>
<sequence length="144" mass="16129">MDLIDRKILDKLAIDSKTTLKALSDEVGLSPSPLQARIKKLEKEGFIRGYVAQLDFAKIDQDHVAFIQVTLSDTRAEALAAFNGAVRQLKTVEQCHMIAGNFDYLLKVRTRDIRSYRIELAEKISSLPHVASTSTFVSMETVCE</sequence>
<dbReference type="AlphaFoldDB" id="D5BSG0"/>
<dbReference type="PROSITE" id="PS00519">
    <property type="entry name" value="HTH_ASNC_1"/>
    <property type="match status" value="1"/>
</dbReference>
<evidence type="ECO:0000256" key="1">
    <source>
        <dbReference type="ARBA" id="ARBA00023015"/>
    </source>
</evidence>
<dbReference type="Proteomes" id="UP000007460">
    <property type="component" value="Chromosome"/>
</dbReference>
<dbReference type="PANTHER" id="PTHR30154:SF0">
    <property type="entry name" value="LEUCINE-RESPONSIVE REGULATORY PROTEIN"/>
    <property type="match status" value="1"/>
</dbReference>
<dbReference type="RefSeq" id="WP_013045836.1">
    <property type="nucleotide sequence ID" value="NC_014010.1"/>
</dbReference>
<evidence type="ECO:0000313" key="6">
    <source>
        <dbReference type="EMBL" id="ADE39207.1"/>
    </source>
</evidence>
<dbReference type="PANTHER" id="PTHR30154">
    <property type="entry name" value="LEUCINE-RESPONSIVE REGULATORY PROTEIN"/>
    <property type="match status" value="1"/>
</dbReference>
<evidence type="ECO:0000256" key="3">
    <source>
        <dbReference type="ARBA" id="ARBA00023159"/>
    </source>
</evidence>
<evidence type="ECO:0000256" key="2">
    <source>
        <dbReference type="ARBA" id="ARBA00023125"/>
    </source>
</evidence>
<dbReference type="InterPro" id="IPR000485">
    <property type="entry name" value="AsnC-type_HTH_dom"/>
</dbReference>
<keyword evidence="4" id="KW-0804">Transcription</keyword>
<gene>
    <name evidence="6" type="ordered locus">SAR116_0964</name>
</gene>
<keyword evidence="6" id="KW-0808">Transferase</keyword>
<feature type="domain" description="HTH asnC-type" evidence="5">
    <location>
        <begin position="1"/>
        <end position="62"/>
    </location>
</feature>
<protein>
    <submittedName>
        <fullName evidence="6">Proline dehydrogenase transcriptional activator</fullName>
        <ecNumber evidence="6">2.7.2.2</ecNumber>
    </submittedName>
</protein>
<dbReference type="STRING" id="488538.SAR116_0964"/>
<dbReference type="HOGENOM" id="CLU_091233_0_0_5"/>
<dbReference type="KEGG" id="apb:SAR116_0964"/>
<keyword evidence="2" id="KW-0238">DNA-binding</keyword>
<dbReference type="PROSITE" id="PS50956">
    <property type="entry name" value="HTH_ASNC_2"/>
    <property type="match status" value="1"/>
</dbReference>
<dbReference type="InterPro" id="IPR019887">
    <property type="entry name" value="Tscrpt_reg_AsnC/Lrp_C"/>
</dbReference>
<dbReference type="GO" id="GO:0008804">
    <property type="term" value="F:carbamate kinase activity"/>
    <property type="evidence" value="ECO:0007669"/>
    <property type="project" value="UniProtKB-EC"/>
</dbReference>
<dbReference type="InterPro" id="IPR036388">
    <property type="entry name" value="WH-like_DNA-bd_sf"/>
</dbReference>
<reference evidence="6 7" key="1">
    <citation type="journal article" date="2010" name="J. Bacteriol.">
        <title>Complete genome sequence of "Candidatus Puniceispirillum marinum" IMCC1322, a representative of the SAR116 clade in the Alphaproteobacteria.</title>
        <authorList>
            <person name="Oh H.M."/>
            <person name="Kwon K.K."/>
            <person name="Kang I."/>
            <person name="Kang S.G."/>
            <person name="Lee J.H."/>
            <person name="Kim S.J."/>
            <person name="Cho J.C."/>
        </authorList>
    </citation>
    <scope>NUCLEOTIDE SEQUENCE [LARGE SCALE GENOMIC DNA]</scope>
    <source>
        <strain evidence="6 7">IMCC1322</strain>
    </source>
</reference>
<dbReference type="SUPFAM" id="SSF54909">
    <property type="entry name" value="Dimeric alpha+beta barrel"/>
    <property type="match status" value="1"/>
</dbReference>
<organism evidence="6 7">
    <name type="scientific">Puniceispirillum marinum (strain IMCC1322)</name>
    <dbReference type="NCBI Taxonomy" id="488538"/>
    <lineage>
        <taxon>Bacteria</taxon>
        <taxon>Pseudomonadati</taxon>
        <taxon>Pseudomonadota</taxon>
        <taxon>Alphaproteobacteria</taxon>
        <taxon>Candidatus Puniceispirillales</taxon>
        <taxon>Candidatus Puniceispirillaceae</taxon>
        <taxon>Candidatus Puniceispirillum</taxon>
    </lineage>
</organism>
<evidence type="ECO:0000259" key="5">
    <source>
        <dbReference type="PROSITE" id="PS50956"/>
    </source>
</evidence>
<dbReference type="Pfam" id="PF01037">
    <property type="entry name" value="AsnC_trans_reg"/>
    <property type="match status" value="1"/>
</dbReference>
<dbReference type="GO" id="GO:0043201">
    <property type="term" value="P:response to L-leucine"/>
    <property type="evidence" value="ECO:0007669"/>
    <property type="project" value="TreeGrafter"/>
</dbReference>
<evidence type="ECO:0000256" key="4">
    <source>
        <dbReference type="ARBA" id="ARBA00023163"/>
    </source>
</evidence>
<dbReference type="GO" id="GO:0006355">
    <property type="term" value="P:regulation of DNA-templated transcription"/>
    <property type="evidence" value="ECO:0007669"/>
    <property type="project" value="UniProtKB-ARBA"/>
</dbReference>
<dbReference type="Gene3D" id="1.10.10.10">
    <property type="entry name" value="Winged helix-like DNA-binding domain superfamily/Winged helix DNA-binding domain"/>
    <property type="match status" value="1"/>
</dbReference>
<accession>D5BSG0</accession>
<dbReference type="eggNOG" id="COG1522">
    <property type="taxonomic scope" value="Bacteria"/>
</dbReference>
<dbReference type="EMBL" id="CP001751">
    <property type="protein sequence ID" value="ADE39207.1"/>
    <property type="molecule type" value="Genomic_DNA"/>
</dbReference>
<dbReference type="InterPro" id="IPR011008">
    <property type="entry name" value="Dimeric_a/b-barrel"/>
</dbReference>
<dbReference type="InterPro" id="IPR036390">
    <property type="entry name" value="WH_DNA-bd_sf"/>
</dbReference>
<dbReference type="Gene3D" id="3.30.70.920">
    <property type="match status" value="1"/>
</dbReference>